<gene>
    <name evidence="3" type="ORF">NEZAVI_LOCUS9843</name>
</gene>
<name>A0A9P0HF31_NEZVI</name>
<dbReference type="InterPro" id="IPR036249">
    <property type="entry name" value="Thioredoxin-like_sf"/>
</dbReference>
<dbReference type="Pfam" id="PF00085">
    <property type="entry name" value="Thioredoxin"/>
    <property type="match status" value="1"/>
</dbReference>
<organism evidence="3 4">
    <name type="scientific">Nezara viridula</name>
    <name type="common">Southern green stink bug</name>
    <name type="synonym">Cimex viridulus</name>
    <dbReference type="NCBI Taxonomy" id="85310"/>
    <lineage>
        <taxon>Eukaryota</taxon>
        <taxon>Metazoa</taxon>
        <taxon>Ecdysozoa</taxon>
        <taxon>Arthropoda</taxon>
        <taxon>Hexapoda</taxon>
        <taxon>Insecta</taxon>
        <taxon>Pterygota</taxon>
        <taxon>Neoptera</taxon>
        <taxon>Paraneoptera</taxon>
        <taxon>Hemiptera</taxon>
        <taxon>Heteroptera</taxon>
        <taxon>Panheteroptera</taxon>
        <taxon>Pentatomomorpha</taxon>
        <taxon>Pentatomoidea</taxon>
        <taxon>Pentatomidae</taxon>
        <taxon>Pentatominae</taxon>
        <taxon>Nezara</taxon>
    </lineage>
</organism>
<dbReference type="Proteomes" id="UP001152798">
    <property type="component" value="Chromosome 4"/>
</dbReference>
<keyword evidence="1" id="KW-1015">Disulfide bond</keyword>
<dbReference type="CDD" id="cd02947">
    <property type="entry name" value="TRX_family"/>
    <property type="match status" value="1"/>
</dbReference>
<accession>A0A9P0HF31</accession>
<dbReference type="InterPro" id="IPR013766">
    <property type="entry name" value="Thioredoxin_domain"/>
</dbReference>
<evidence type="ECO:0000313" key="3">
    <source>
        <dbReference type="EMBL" id="CAH1400654.1"/>
    </source>
</evidence>
<dbReference type="OrthoDB" id="10263751at2759"/>
<keyword evidence="4" id="KW-1185">Reference proteome</keyword>
<protein>
    <recommendedName>
        <fullName evidence="2">Thioredoxin domain-containing protein</fullName>
    </recommendedName>
</protein>
<evidence type="ECO:0000313" key="4">
    <source>
        <dbReference type="Proteomes" id="UP001152798"/>
    </source>
</evidence>
<dbReference type="AlphaFoldDB" id="A0A9P0HF31"/>
<evidence type="ECO:0000256" key="1">
    <source>
        <dbReference type="ARBA" id="ARBA00023157"/>
    </source>
</evidence>
<dbReference type="PROSITE" id="PS51352">
    <property type="entry name" value="THIOREDOXIN_2"/>
    <property type="match status" value="1"/>
</dbReference>
<dbReference type="PANTHER" id="PTHR46115">
    <property type="entry name" value="THIOREDOXIN-LIKE PROTEIN 1"/>
    <property type="match status" value="1"/>
</dbReference>
<evidence type="ECO:0000259" key="2">
    <source>
        <dbReference type="PROSITE" id="PS51352"/>
    </source>
</evidence>
<reference evidence="3" key="1">
    <citation type="submission" date="2022-01" db="EMBL/GenBank/DDBJ databases">
        <authorList>
            <person name="King R."/>
        </authorList>
    </citation>
    <scope>NUCLEOTIDE SEQUENCE</scope>
</reference>
<dbReference type="EMBL" id="OV725080">
    <property type="protein sequence ID" value="CAH1400654.1"/>
    <property type="molecule type" value="Genomic_DNA"/>
</dbReference>
<dbReference type="SUPFAM" id="SSF52833">
    <property type="entry name" value="Thioredoxin-like"/>
    <property type="match status" value="1"/>
</dbReference>
<feature type="domain" description="Thioredoxin" evidence="2">
    <location>
        <begin position="1"/>
        <end position="114"/>
    </location>
</feature>
<dbReference type="Gene3D" id="3.40.30.10">
    <property type="entry name" value="Glutaredoxin"/>
    <property type="match status" value="1"/>
</dbReference>
<proteinExistence type="predicted"/>
<sequence>METTTQTENKPFPVIDTADFQSHLVEAGRRLVVVHFHSDESQPSKEMLPKCKELAEHNKEVIFLKVNIEHKELAERYNVSMTPTFLFLKNGKVMEMITGANERRLETLVHDLKH</sequence>